<sequence>MRLVAIGLEDDDLSTSCYKLVTLRMQQRVHCVQASFYWRNIFYRLIKRIVMQLTAVLSQMPFFSGLSEEQLSTLAAIAAKKDVERGQIIFYESAPAEGFYIVLSGRVKIYKTGPDGREAIIHLYGSGETFGEVAVFQNSSFPAHSEAVEKSTLAFFPRKGLLDCIAKDPALALAMLGSMSKKLRMFTKQVEALTLHEAPQRLASYLLYTSEEKDGAVTFKLDVSKGLLAGMLGTARETLSRTLSKMADRGLVSVEGRQITIEDMAALEDLAEGEIVL</sequence>
<comment type="caution">
    <text evidence="6">The sequence shown here is derived from an EMBL/GenBank/DDBJ whole genome shotgun (WGS) entry which is preliminary data.</text>
</comment>
<dbReference type="InterPro" id="IPR012318">
    <property type="entry name" value="HTH_CRP"/>
</dbReference>
<dbReference type="SUPFAM" id="SSF51206">
    <property type="entry name" value="cAMP-binding domain-like"/>
    <property type="match status" value="1"/>
</dbReference>
<dbReference type="PROSITE" id="PS51063">
    <property type="entry name" value="HTH_CRP_2"/>
    <property type="match status" value="1"/>
</dbReference>
<dbReference type="EMBL" id="JBFSOO010000007">
    <property type="protein sequence ID" value="MEZ6854019.1"/>
    <property type="molecule type" value="Genomic_DNA"/>
</dbReference>
<feature type="domain" description="Cyclic nucleotide-binding" evidence="4">
    <location>
        <begin position="62"/>
        <end position="182"/>
    </location>
</feature>
<feature type="domain" description="HTH crp-type" evidence="5">
    <location>
        <begin position="196"/>
        <end position="265"/>
    </location>
</feature>
<dbReference type="Gene3D" id="2.60.120.10">
    <property type="entry name" value="Jelly Rolls"/>
    <property type="match status" value="1"/>
</dbReference>
<evidence type="ECO:0000313" key="7">
    <source>
        <dbReference type="Proteomes" id="UP001568358"/>
    </source>
</evidence>
<dbReference type="InterPro" id="IPR036388">
    <property type="entry name" value="WH-like_DNA-bd_sf"/>
</dbReference>
<dbReference type="Gene3D" id="1.10.10.10">
    <property type="entry name" value="Winged helix-like DNA-binding domain superfamily/Winged helix DNA-binding domain"/>
    <property type="match status" value="1"/>
</dbReference>
<name>A0ABV4JTF0_9BACT</name>
<dbReference type="SMART" id="SM00100">
    <property type="entry name" value="cNMP"/>
    <property type="match status" value="1"/>
</dbReference>
<dbReference type="Pfam" id="PF00027">
    <property type="entry name" value="cNMP_binding"/>
    <property type="match status" value="1"/>
</dbReference>
<accession>A0ABV4JTF0</accession>
<dbReference type="Proteomes" id="UP001568358">
    <property type="component" value="Unassembled WGS sequence"/>
</dbReference>
<proteinExistence type="predicted"/>
<dbReference type="SUPFAM" id="SSF46785">
    <property type="entry name" value="Winged helix' DNA-binding domain"/>
    <property type="match status" value="1"/>
</dbReference>
<gene>
    <name evidence="6" type="ORF">AB2Z07_10850</name>
</gene>
<organism evidence="6 7">
    <name type="scientific">Halodesulfovibrio aestuarii</name>
    <dbReference type="NCBI Taxonomy" id="126333"/>
    <lineage>
        <taxon>Bacteria</taxon>
        <taxon>Pseudomonadati</taxon>
        <taxon>Thermodesulfobacteriota</taxon>
        <taxon>Desulfovibrionia</taxon>
        <taxon>Desulfovibrionales</taxon>
        <taxon>Desulfovibrionaceae</taxon>
        <taxon>Halodesulfovibrio</taxon>
    </lineage>
</organism>
<keyword evidence="3" id="KW-0804">Transcription</keyword>
<dbReference type="PROSITE" id="PS50042">
    <property type="entry name" value="CNMP_BINDING_3"/>
    <property type="match status" value="1"/>
</dbReference>
<evidence type="ECO:0000256" key="3">
    <source>
        <dbReference type="ARBA" id="ARBA00023163"/>
    </source>
</evidence>
<dbReference type="SMART" id="SM00419">
    <property type="entry name" value="HTH_CRP"/>
    <property type="match status" value="1"/>
</dbReference>
<reference evidence="6 7" key="1">
    <citation type="submission" date="2024-07" db="EMBL/GenBank/DDBJ databases">
        <title>Active virus-host system and metabolic interactions in a Lokiarchaeon culture.</title>
        <authorList>
            <person name="Ponce Toledo R.I."/>
            <person name="Rodrigues Oliveira T."/>
            <person name="Schleper C."/>
        </authorList>
    </citation>
    <scope>NUCLEOTIDE SEQUENCE [LARGE SCALE GENOMIC DNA]</scope>
    <source>
        <strain evidence="6 7">B35</strain>
    </source>
</reference>
<dbReference type="Pfam" id="PF13545">
    <property type="entry name" value="HTH_Crp_2"/>
    <property type="match status" value="1"/>
</dbReference>
<evidence type="ECO:0000259" key="5">
    <source>
        <dbReference type="PROSITE" id="PS51063"/>
    </source>
</evidence>
<evidence type="ECO:0000259" key="4">
    <source>
        <dbReference type="PROSITE" id="PS50042"/>
    </source>
</evidence>
<dbReference type="InterPro" id="IPR050397">
    <property type="entry name" value="Env_Response_Regulators"/>
</dbReference>
<protein>
    <submittedName>
        <fullName evidence="6">Crp/Fnr family transcriptional regulator</fullName>
    </submittedName>
</protein>
<dbReference type="InterPro" id="IPR000595">
    <property type="entry name" value="cNMP-bd_dom"/>
</dbReference>
<keyword evidence="1" id="KW-0805">Transcription regulation</keyword>
<keyword evidence="2" id="KW-0238">DNA-binding</keyword>
<dbReference type="InterPro" id="IPR018490">
    <property type="entry name" value="cNMP-bd_dom_sf"/>
</dbReference>
<dbReference type="InterPro" id="IPR036390">
    <property type="entry name" value="WH_DNA-bd_sf"/>
</dbReference>
<evidence type="ECO:0000256" key="1">
    <source>
        <dbReference type="ARBA" id="ARBA00023015"/>
    </source>
</evidence>
<dbReference type="PANTHER" id="PTHR24567">
    <property type="entry name" value="CRP FAMILY TRANSCRIPTIONAL REGULATORY PROTEIN"/>
    <property type="match status" value="1"/>
</dbReference>
<dbReference type="PANTHER" id="PTHR24567:SF68">
    <property type="entry name" value="DNA-BINDING TRANSCRIPTIONAL DUAL REGULATOR CRP"/>
    <property type="match status" value="1"/>
</dbReference>
<keyword evidence="7" id="KW-1185">Reference proteome</keyword>
<dbReference type="InterPro" id="IPR014710">
    <property type="entry name" value="RmlC-like_jellyroll"/>
</dbReference>
<evidence type="ECO:0000256" key="2">
    <source>
        <dbReference type="ARBA" id="ARBA00023125"/>
    </source>
</evidence>
<dbReference type="RefSeq" id="WP_370736018.1">
    <property type="nucleotide sequence ID" value="NZ_JBFSOO010000007.1"/>
</dbReference>
<evidence type="ECO:0000313" key="6">
    <source>
        <dbReference type="EMBL" id="MEZ6854019.1"/>
    </source>
</evidence>
<dbReference type="CDD" id="cd00038">
    <property type="entry name" value="CAP_ED"/>
    <property type="match status" value="1"/>
</dbReference>